<feature type="transmembrane region" description="Helical" evidence="9">
    <location>
        <begin position="492"/>
        <end position="514"/>
    </location>
</feature>
<dbReference type="PANTHER" id="PTHR34983:SF1">
    <property type="entry name" value="ARABINOGALACTAN ENDO-BETA-1,4-GALACTANASE A"/>
    <property type="match status" value="1"/>
</dbReference>
<evidence type="ECO:0000256" key="7">
    <source>
        <dbReference type="RuleBase" id="RU361192"/>
    </source>
</evidence>
<dbReference type="EMBL" id="VFLP01000005">
    <property type="protein sequence ID" value="TRX97771.1"/>
    <property type="molecule type" value="Genomic_DNA"/>
</dbReference>
<keyword evidence="4 7" id="KW-0378">Hydrolase</keyword>
<keyword evidence="11" id="KW-1185">Reference proteome</keyword>
<protein>
    <recommendedName>
        <fullName evidence="6 7">Arabinogalactan endo-beta-1,4-galactanase</fullName>
        <ecNumber evidence="3 7">3.2.1.89</ecNumber>
    </recommendedName>
</protein>
<reference evidence="11" key="1">
    <citation type="submission" date="2019-06" db="EMBL/GenBank/DDBJ databases">
        <title>Draft genome sequence of the griseofulvin-producing fungus Xylaria cubensis strain G536.</title>
        <authorList>
            <person name="Mead M.E."/>
            <person name="Raja H.A."/>
            <person name="Steenwyk J.L."/>
            <person name="Knowles S.L."/>
            <person name="Oberlies N.H."/>
            <person name="Rokas A."/>
        </authorList>
    </citation>
    <scope>NUCLEOTIDE SEQUENCE [LARGE SCALE GENOMIC DNA]</scope>
    <source>
        <strain evidence="11">G536</strain>
    </source>
</reference>
<dbReference type="SUPFAM" id="SSF51445">
    <property type="entry name" value="(Trans)glycosidases"/>
    <property type="match status" value="1"/>
</dbReference>
<proteinExistence type="inferred from homology"/>
<dbReference type="InterPro" id="IPR011683">
    <property type="entry name" value="Glyco_hydro_53"/>
</dbReference>
<keyword evidence="7" id="KW-0732">Signal</keyword>
<evidence type="ECO:0000313" key="11">
    <source>
        <dbReference type="Proteomes" id="UP000319160"/>
    </source>
</evidence>
<dbReference type="GO" id="GO:0031218">
    <property type="term" value="F:arabinogalactan endo-1,4-beta-galactosidase activity"/>
    <property type="evidence" value="ECO:0007669"/>
    <property type="project" value="UniProtKB-EC"/>
</dbReference>
<evidence type="ECO:0000313" key="10">
    <source>
        <dbReference type="EMBL" id="TRX97771.1"/>
    </source>
</evidence>
<comment type="caution">
    <text evidence="10">The sequence shown here is derived from an EMBL/GenBank/DDBJ whole genome shotgun (WGS) entry which is preliminary data.</text>
</comment>
<evidence type="ECO:0000256" key="1">
    <source>
        <dbReference type="ARBA" id="ARBA00001695"/>
    </source>
</evidence>
<dbReference type="Proteomes" id="UP000319160">
    <property type="component" value="Unassembled WGS sequence"/>
</dbReference>
<dbReference type="AlphaFoldDB" id="A0A553IC45"/>
<organism evidence="10 11">
    <name type="scientific">Xylaria flabelliformis</name>
    <dbReference type="NCBI Taxonomy" id="2512241"/>
    <lineage>
        <taxon>Eukaryota</taxon>
        <taxon>Fungi</taxon>
        <taxon>Dikarya</taxon>
        <taxon>Ascomycota</taxon>
        <taxon>Pezizomycotina</taxon>
        <taxon>Sordariomycetes</taxon>
        <taxon>Xylariomycetidae</taxon>
        <taxon>Xylariales</taxon>
        <taxon>Xylariaceae</taxon>
        <taxon>Xylaria</taxon>
    </lineage>
</organism>
<feature type="compositionally biased region" description="Polar residues" evidence="8">
    <location>
        <begin position="553"/>
        <end position="564"/>
    </location>
</feature>
<keyword evidence="9" id="KW-1133">Transmembrane helix</keyword>
<evidence type="ECO:0000256" key="8">
    <source>
        <dbReference type="SAM" id="MobiDB-lite"/>
    </source>
</evidence>
<accession>A0A553IC45</accession>
<evidence type="ECO:0000256" key="9">
    <source>
        <dbReference type="SAM" id="Phobius"/>
    </source>
</evidence>
<dbReference type="STRING" id="2512241.A0A553IC45"/>
<dbReference type="PANTHER" id="PTHR34983">
    <property type="entry name" value="ARABINOGALACTAN ENDO-BETA-1,4-GALACTANASE A"/>
    <property type="match status" value="1"/>
</dbReference>
<dbReference type="GO" id="GO:0016998">
    <property type="term" value="P:cell wall macromolecule catabolic process"/>
    <property type="evidence" value="ECO:0007669"/>
    <property type="project" value="UniProtKB-ARBA"/>
</dbReference>
<dbReference type="GO" id="GO:0045490">
    <property type="term" value="P:pectin catabolic process"/>
    <property type="evidence" value="ECO:0007669"/>
    <property type="project" value="TreeGrafter"/>
</dbReference>
<evidence type="ECO:0000256" key="2">
    <source>
        <dbReference type="ARBA" id="ARBA00010687"/>
    </source>
</evidence>
<dbReference type="CDD" id="cd12087">
    <property type="entry name" value="TM_EGFR-like"/>
    <property type="match status" value="1"/>
</dbReference>
<keyword evidence="9" id="KW-0812">Transmembrane</keyword>
<feature type="region of interest" description="Disordered" evidence="8">
    <location>
        <begin position="519"/>
        <end position="629"/>
    </location>
</feature>
<dbReference type="Pfam" id="PF07745">
    <property type="entry name" value="Glyco_hydro_53"/>
    <property type="match status" value="1"/>
</dbReference>
<dbReference type="Gene3D" id="3.20.20.80">
    <property type="entry name" value="Glycosidases"/>
    <property type="match status" value="1"/>
</dbReference>
<dbReference type="EC" id="3.2.1.89" evidence="3 7"/>
<evidence type="ECO:0000256" key="5">
    <source>
        <dbReference type="ARBA" id="ARBA00023295"/>
    </source>
</evidence>
<dbReference type="FunFam" id="3.20.20.80:FF:000077">
    <property type="entry name" value="Arabinogalactan endo-beta-1,4-galactanase"/>
    <property type="match status" value="1"/>
</dbReference>
<feature type="chain" id="PRO_5022265833" description="Arabinogalactan endo-beta-1,4-galactanase" evidence="7">
    <location>
        <begin position="20"/>
        <end position="756"/>
    </location>
</feature>
<evidence type="ECO:0000256" key="3">
    <source>
        <dbReference type="ARBA" id="ARBA00012556"/>
    </source>
</evidence>
<sequence>MLFSGFLTLAALAVAPVRGALTYKGVDWSSVVVEEKAGRSYKTTSGQTKSLESILKESGVNTVRQRVWVNPSDGNYNLAYNLQIAKRAKAAGLGVYLDLHYSDTWADPAHQTIPAGWPTGIDDLSWKLYNYTLDVSNQFATAGITPSIISIGNEIRGGLLWPTGKYDQLYNIARLLNSAAYGIKDSNLSPKPKIMIHLDNGWDWSTQEWFYSSVLSEGPLSASDFDMMGVSFYPFYATLANLKTSLTNMANNWGKELVVAETNWPTSCPSPAYAFPSDLTSIPFSAAGQTTFMQKVAAVVAGVKNGKGIFYWEPAWVDNQGLGSSCSSNTMFAVYPERPIVGRDHPLQRQWKKRGIYRRSLWDLILAGSQLVAQSLAITETSVVDHKPFAGTRHSNHRLSKRTRARLTCAVSPLSKAYCATYGFMTDEQPGATFTYLQCAESPDFGELYAYPPEQGTTTECSSTANTTSTLAFDPVESTNSSSSHSVSSGTIAGAVVGGVVFLLLVILGVFQFICRQRRQRKENTGSSENNAPKPSMENPDFDNIVSGGRLPSLSTTHEQQTHLPLSVSPRDKRRSVSSILRRSSFGPNWPLGPINPKSSLSSHPVVDLEKRLSSSDPPPQPDSTGQTKISMTSALNNNETSSSVAPFLTSAVSPLKSTGINNKRLIESGLHVNTGRRSSRHDLEPISPLSAPYQGNDTRGDQHSDFTSAQSISYDRIWREVGDSVSPISINGADGQVSPVTVSPLESRRGSFRVL</sequence>
<dbReference type="GO" id="GO:0015926">
    <property type="term" value="F:glucosidase activity"/>
    <property type="evidence" value="ECO:0007669"/>
    <property type="project" value="InterPro"/>
</dbReference>
<gene>
    <name evidence="10" type="ORF">FHL15_001526</name>
</gene>
<name>A0A553IC45_9PEZI</name>
<keyword evidence="9" id="KW-0472">Membrane</keyword>
<feature type="signal peptide" evidence="7">
    <location>
        <begin position="1"/>
        <end position="19"/>
    </location>
</feature>
<dbReference type="OrthoDB" id="110914at2759"/>
<keyword evidence="5 7" id="KW-0326">Glycosidase</keyword>
<evidence type="ECO:0000256" key="6">
    <source>
        <dbReference type="ARBA" id="ARBA00068680"/>
    </source>
</evidence>
<dbReference type="InterPro" id="IPR017853">
    <property type="entry name" value="GH"/>
</dbReference>
<evidence type="ECO:0000256" key="4">
    <source>
        <dbReference type="ARBA" id="ARBA00022801"/>
    </source>
</evidence>
<dbReference type="GO" id="GO:0030247">
    <property type="term" value="F:polysaccharide binding"/>
    <property type="evidence" value="ECO:0007669"/>
    <property type="project" value="UniProtKB-ARBA"/>
</dbReference>
<comment type="similarity">
    <text evidence="2 7">Belongs to the glycosyl hydrolase 53 family.</text>
</comment>
<comment type="catalytic activity">
    <reaction evidence="1 7">
        <text>The enzyme specifically hydrolyzes (1-&gt;4)-beta-D-galactosidic linkages in type I arabinogalactans.</text>
        <dbReference type="EC" id="3.2.1.89"/>
    </reaction>
</comment>